<dbReference type="GO" id="GO:0005524">
    <property type="term" value="F:ATP binding"/>
    <property type="evidence" value="ECO:0007669"/>
    <property type="project" value="UniProtKB-KW"/>
</dbReference>
<dbReference type="InterPro" id="IPR003593">
    <property type="entry name" value="AAA+_ATPase"/>
</dbReference>
<evidence type="ECO:0000256" key="5">
    <source>
        <dbReference type="ARBA" id="ARBA00022989"/>
    </source>
</evidence>
<dbReference type="InterPro" id="IPR003439">
    <property type="entry name" value="ABC_transporter-like_ATP-bd"/>
</dbReference>
<dbReference type="PANTHER" id="PTHR43394">
    <property type="entry name" value="ATP-DEPENDENT PERMEASE MDL1, MITOCHONDRIAL"/>
    <property type="match status" value="1"/>
</dbReference>
<dbReference type="Proteomes" id="UP001143480">
    <property type="component" value="Unassembled WGS sequence"/>
</dbReference>
<dbReference type="InterPro" id="IPR011527">
    <property type="entry name" value="ABC1_TM_dom"/>
</dbReference>
<comment type="caution">
    <text evidence="10">The sequence shown here is derived from an EMBL/GenBank/DDBJ whole genome shotgun (WGS) entry which is preliminary data.</text>
</comment>
<evidence type="ECO:0000313" key="10">
    <source>
        <dbReference type="EMBL" id="GLK99167.1"/>
    </source>
</evidence>
<dbReference type="Gene3D" id="3.40.50.300">
    <property type="entry name" value="P-loop containing nucleotide triphosphate hydrolases"/>
    <property type="match status" value="1"/>
</dbReference>
<keyword evidence="4" id="KW-0067">ATP-binding</keyword>
<feature type="domain" description="ABC transmembrane type-1" evidence="9">
    <location>
        <begin position="139"/>
        <end position="301"/>
    </location>
</feature>
<feature type="domain" description="ABC transporter" evidence="8">
    <location>
        <begin position="342"/>
        <end position="588"/>
    </location>
</feature>
<evidence type="ECO:0000256" key="7">
    <source>
        <dbReference type="SAM" id="Phobius"/>
    </source>
</evidence>
<proteinExistence type="predicted"/>
<dbReference type="AlphaFoldDB" id="A0A9W6KCY5"/>
<dbReference type="GO" id="GO:0016887">
    <property type="term" value="F:ATP hydrolysis activity"/>
    <property type="evidence" value="ECO:0007669"/>
    <property type="project" value="InterPro"/>
</dbReference>
<feature type="transmembrane region" description="Helical" evidence="7">
    <location>
        <begin position="60"/>
        <end position="79"/>
    </location>
</feature>
<dbReference type="PANTHER" id="PTHR43394:SF1">
    <property type="entry name" value="ATP-BINDING CASSETTE SUB-FAMILY B MEMBER 10, MITOCHONDRIAL"/>
    <property type="match status" value="1"/>
</dbReference>
<dbReference type="SUPFAM" id="SSF90123">
    <property type="entry name" value="ABC transporter transmembrane region"/>
    <property type="match status" value="1"/>
</dbReference>
<feature type="transmembrane region" description="Helical" evidence="7">
    <location>
        <begin position="149"/>
        <end position="176"/>
    </location>
</feature>
<sequence length="602" mass="65111">MRQRFEAWLEIFRRSWRLDRRMSASVLGLLVLTNAAFLTGGLALRALVNAAIDRDLRAVLLAAGLAAVAWAVVDIGFLVEQELRMDISDRLGMFDLDEEIQRLVAGIPTLDHLENPQYLDRLELVRGQGSVLVQACWALLYSASNFLRVLITLVLLGSVHPALFGLALFALPPLILKRVGPARARKAQLAAAETARLERHLFGLLTDPRAAPELRITGSEAALARQVEDAWRTEGAIETRARYIGAAATALGWTLFMVGYVAGLFYVVYLVARGERTIGDLVLAVALAGQLRSQFEQAISQTAPLFAGIAALEPFLWLRRYAERKAEGGIGGPAPDRLDGGVRLQDLTFRYPGQDRDALSGVTLDLPAGRVVAVVGEHGSGKTTMVKLLTGLYQPSSGTIRVDDVPLGELDLTAWRAACAAVFQDFGRYRTTVRSAVGVGDAGRMDDRARISAALAAANASAIVEALPHGLDTRLGQEFGGVELSEGQWQRVGLARGAMREHPLLLVLDEPTAALDATSEYEVFQAQHDISRAHAAARGTITLIVTHRFSTIAMADLIVVLHDGRVVEQGDHATLMRANGRYAETFRLQQEAGAAGVGVNLD</sequence>
<dbReference type="SMART" id="SM00382">
    <property type="entry name" value="AAA"/>
    <property type="match status" value="1"/>
</dbReference>
<reference evidence="10" key="2">
    <citation type="submission" date="2023-01" db="EMBL/GenBank/DDBJ databases">
        <authorList>
            <person name="Sun Q."/>
            <person name="Evtushenko L."/>
        </authorList>
    </citation>
    <scope>NUCLEOTIDE SEQUENCE</scope>
    <source>
        <strain evidence="10">VKM Ac-1321</strain>
    </source>
</reference>
<organism evidence="10 11">
    <name type="scientific">Dactylosporangium matsuzakiense</name>
    <dbReference type="NCBI Taxonomy" id="53360"/>
    <lineage>
        <taxon>Bacteria</taxon>
        <taxon>Bacillati</taxon>
        <taxon>Actinomycetota</taxon>
        <taxon>Actinomycetes</taxon>
        <taxon>Micromonosporales</taxon>
        <taxon>Micromonosporaceae</taxon>
        <taxon>Dactylosporangium</taxon>
    </lineage>
</organism>
<reference evidence="10" key="1">
    <citation type="journal article" date="2014" name="Int. J. Syst. Evol. Microbiol.">
        <title>Complete genome sequence of Corynebacterium casei LMG S-19264T (=DSM 44701T), isolated from a smear-ripened cheese.</title>
        <authorList>
            <consortium name="US DOE Joint Genome Institute (JGI-PGF)"/>
            <person name="Walter F."/>
            <person name="Albersmeier A."/>
            <person name="Kalinowski J."/>
            <person name="Ruckert C."/>
        </authorList>
    </citation>
    <scope>NUCLEOTIDE SEQUENCE</scope>
    <source>
        <strain evidence="10">VKM Ac-1321</strain>
    </source>
</reference>
<evidence type="ECO:0000256" key="6">
    <source>
        <dbReference type="ARBA" id="ARBA00023136"/>
    </source>
</evidence>
<dbReference type="InterPro" id="IPR027417">
    <property type="entry name" value="P-loop_NTPase"/>
</dbReference>
<gene>
    <name evidence="10" type="ORF">GCM10017581_009080</name>
</gene>
<dbReference type="RefSeq" id="WP_271188827.1">
    <property type="nucleotide sequence ID" value="NZ_BSFP01000003.1"/>
</dbReference>
<evidence type="ECO:0000313" key="11">
    <source>
        <dbReference type="Proteomes" id="UP001143480"/>
    </source>
</evidence>
<evidence type="ECO:0000256" key="2">
    <source>
        <dbReference type="ARBA" id="ARBA00022692"/>
    </source>
</evidence>
<evidence type="ECO:0000259" key="9">
    <source>
        <dbReference type="PROSITE" id="PS50929"/>
    </source>
</evidence>
<dbReference type="InterPro" id="IPR036640">
    <property type="entry name" value="ABC1_TM_sf"/>
</dbReference>
<dbReference type="CDD" id="cd03228">
    <property type="entry name" value="ABCC_MRP_Like"/>
    <property type="match status" value="1"/>
</dbReference>
<feature type="transmembrane region" description="Helical" evidence="7">
    <location>
        <begin position="250"/>
        <end position="272"/>
    </location>
</feature>
<evidence type="ECO:0000256" key="1">
    <source>
        <dbReference type="ARBA" id="ARBA00004651"/>
    </source>
</evidence>
<evidence type="ECO:0000256" key="3">
    <source>
        <dbReference type="ARBA" id="ARBA00022741"/>
    </source>
</evidence>
<dbReference type="GO" id="GO:0005886">
    <property type="term" value="C:plasma membrane"/>
    <property type="evidence" value="ECO:0007669"/>
    <property type="project" value="UniProtKB-SubCell"/>
</dbReference>
<dbReference type="InterPro" id="IPR039421">
    <property type="entry name" value="Type_1_exporter"/>
</dbReference>
<protein>
    <submittedName>
        <fullName evidence="10">ABC transporter permease</fullName>
    </submittedName>
</protein>
<dbReference type="SUPFAM" id="SSF52540">
    <property type="entry name" value="P-loop containing nucleoside triphosphate hydrolases"/>
    <property type="match status" value="1"/>
</dbReference>
<keyword evidence="3" id="KW-0547">Nucleotide-binding</keyword>
<dbReference type="PROSITE" id="PS50893">
    <property type="entry name" value="ABC_TRANSPORTER_2"/>
    <property type="match status" value="1"/>
</dbReference>
<comment type="subcellular location">
    <subcellularLocation>
        <location evidence="1">Cell membrane</location>
        <topology evidence="1">Multi-pass membrane protein</topology>
    </subcellularLocation>
</comment>
<evidence type="ECO:0000259" key="8">
    <source>
        <dbReference type="PROSITE" id="PS50893"/>
    </source>
</evidence>
<dbReference type="PROSITE" id="PS50929">
    <property type="entry name" value="ABC_TM1F"/>
    <property type="match status" value="1"/>
</dbReference>
<evidence type="ECO:0000256" key="4">
    <source>
        <dbReference type="ARBA" id="ARBA00022840"/>
    </source>
</evidence>
<keyword evidence="5 7" id="KW-1133">Transmembrane helix</keyword>
<name>A0A9W6KCY5_9ACTN</name>
<keyword evidence="11" id="KW-1185">Reference proteome</keyword>
<keyword evidence="6 7" id="KW-0472">Membrane</keyword>
<accession>A0A9W6KCY5</accession>
<dbReference type="Gene3D" id="1.20.1560.10">
    <property type="entry name" value="ABC transporter type 1, transmembrane domain"/>
    <property type="match status" value="1"/>
</dbReference>
<keyword evidence="2 7" id="KW-0812">Transmembrane</keyword>
<dbReference type="Pfam" id="PF00005">
    <property type="entry name" value="ABC_tran"/>
    <property type="match status" value="1"/>
</dbReference>
<dbReference type="GO" id="GO:0015421">
    <property type="term" value="F:ABC-type oligopeptide transporter activity"/>
    <property type="evidence" value="ECO:0007669"/>
    <property type="project" value="TreeGrafter"/>
</dbReference>
<dbReference type="EMBL" id="BSFP01000003">
    <property type="protein sequence ID" value="GLK99167.1"/>
    <property type="molecule type" value="Genomic_DNA"/>
</dbReference>